<reference evidence="1" key="2">
    <citation type="journal article" date="2021" name="Genome Biol. Evol.">
        <title>Developing a high-quality reference genome for a parasitic bivalve with doubly uniparental inheritance (Bivalvia: Unionida).</title>
        <authorList>
            <person name="Smith C.H."/>
        </authorList>
    </citation>
    <scope>NUCLEOTIDE SEQUENCE</scope>
    <source>
        <strain evidence="1">CHS0354</strain>
        <tissue evidence="1">Mantle</tissue>
    </source>
</reference>
<evidence type="ECO:0000313" key="1">
    <source>
        <dbReference type="EMBL" id="KAK3580832.1"/>
    </source>
</evidence>
<reference evidence="1" key="1">
    <citation type="journal article" date="2021" name="Genome Biol. Evol.">
        <title>A High-Quality Reference Genome for a Parasitic Bivalve with Doubly Uniparental Inheritance (Bivalvia: Unionida).</title>
        <authorList>
            <person name="Smith C.H."/>
        </authorList>
    </citation>
    <scope>NUCLEOTIDE SEQUENCE</scope>
    <source>
        <strain evidence="1">CHS0354</strain>
    </source>
</reference>
<dbReference type="Proteomes" id="UP001195483">
    <property type="component" value="Unassembled WGS sequence"/>
</dbReference>
<dbReference type="EMBL" id="JAEAOA010001501">
    <property type="protein sequence ID" value="KAK3580832.1"/>
    <property type="molecule type" value="Genomic_DNA"/>
</dbReference>
<gene>
    <name evidence="1" type="ORF">CHS0354_025177</name>
</gene>
<reference evidence="1" key="3">
    <citation type="submission" date="2023-05" db="EMBL/GenBank/DDBJ databases">
        <authorList>
            <person name="Smith C.H."/>
        </authorList>
    </citation>
    <scope>NUCLEOTIDE SEQUENCE</scope>
    <source>
        <strain evidence="1">CHS0354</strain>
        <tissue evidence="1">Mantle</tissue>
    </source>
</reference>
<sequence>LEIHKVWDYCVSSRLSGPVIISGLYRLQKSKRHRQETMDLILDYSFAGQPITWPGESLLETRLPTNRPKMIVNTRIWTENI</sequence>
<protein>
    <submittedName>
        <fullName evidence="1">Uncharacterized protein</fullName>
    </submittedName>
</protein>
<proteinExistence type="predicted"/>
<keyword evidence="2" id="KW-1185">Reference proteome</keyword>
<accession>A0AAE0VL48</accession>
<organism evidence="1 2">
    <name type="scientific">Potamilus streckersoni</name>
    <dbReference type="NCBI Taxonomy" id="2493646"/>
    <lineage>
        <taxon>Eukaryota</taxon>
        <taxon>Metazoa</taxon>
        <taxon>Spiralia</taxon>
        <taxon>Lophotrochozoa</taxon>
        <taxon>Mollusca</taxon>
        <taxon>Bivalvia</taxon>
        <taxon>Autobranchia</taxon>
        <taxon>Heteroconchia</taxon>
        <taxon>Palaeoheterodonta</taxon>
        <taxon>Unionida</taxon>
        <taxon>Unionoidea</taxon>
        <taxon>Unionidae</taxon>
        <taxon>Ambleminae</taxon>
        <taxon>Lampsilini</taxon>
        <taxon>Potamilus</taxon>
    </lineage>
</organism>
<evidence type="ECO:0000313" key="2">
    <source>
        <dbReference type="Proteomes" id="UP001195483"/>
    </source>
</evidence>
<dbReference type="AlphaFoldDB" id="A0AAE0VL48"/>
<name>A0AAE0VL48_9BIVA</name>
<feature type="non-terminal residue" evidence="1">
    <location>
        <position position="1"/>
    </location>
</feature>
<comment type="caution">
    <text evidence="1">The sequence shown here is derived from an EMBL/GenBank/DDBJ whole genome shotgun (WGS) entry which is preliminary data.</text>
</comment>